<evidence type="ECO:0000313" key="2">
    <source>
        <dbReference type="Proteomes" id="UP001317613"/>
    </source>
</evidence>
<gene>
    <name evidence="1" type="ORF">EfsSVR2332_00620</name>
</gene>
<reference evidence="1" key="1">
    <citation type="submission" date="2022-08" db="EMBL/GenBank/DDBJ databases">
        <title>Molecular epidemiological analysis of five strains of VanD-type vancomycin-resistant Enterococcus faecalis.</title>
        <authorList>
            <person name="Mimura K."/>
            <person name="Hashimoto Y."/>
            <person name="Tomita H."/>
        </authorList>
    </citation>
    <scope>NUCLEOTIDE SEQUENCE</scope>
    <source>
        <strain evidence="1">SVR2332</strain>
    </source>
</reference>
<protein>
    <submittedName>
        <fullName evidence="1">Uncharacterized protein</fullName>
    </submittedName>
</protein>
<name>A0AC59HK08_ENTFL</name>
<dbReference type="Proteomes" id="UP001317613">
    <property type="component" value="Chromosome"/>
</dbReference>
<sequence>MMIQVKPKETIVFKSNWFNKNIESTYRDFDEEEKRFVWRSVLKNLIVDPHSKITINFLTKN</sequence>
<evidence type="ECO:0000313" key="1">
    <source>
        <dbReference type="EMBL" id="BDQ59984.1"/>
    </source>
</evidence>
<accession>A0AC59HK08</accession>
<proteinExistence type="predicted"/>
<organism evidence="1 2">
    <name type="scientific">Enterococcus faecalis</name>
    <name type="common">Streptococcus faecalis</name>
    <dbReference type="NCBI Taxonomy" id="1351"/>
    <lineage>
        <taxon>Bacteria</taxon>
        <taxon>Bacillati</taxon>
        <taxon>Bacillota</taxon>
        <taxon>Bacilli</taxon>
        <taxon>Lactobacillales</taxon>
        <taxon>Enterococcaceae</taxon>
        <taxon>Enterococcus</taxon>
    </lineage>
</organism>
<dbReference type="EMBL" id="AP026729">
    <property type="protein sequence ID" value="BDQ59984.1"/>
    <property type="molecule type" value="Genomic_DNA"/>
</dbReference>